<dbReference type="PROSITE" id="PS50110">
    <property type="entry name" value="RESPONSE_REGULATORY"/>
    <property type="match status" value="1"/>
</dbReference>
<dbReference type="Proteomes" id="UP001361570">
    <property type="component" value="Unassembled WGS sequence"/>
</dbReference>
<evidence type="ECO:0000256" key="2">
    <source>
        <dbReference type="PROSITE-ProRule" id="PRU00169"/>
    </source>
</evidence>
<sequence length="218" mass="23305">MTHEPVRVGVVDDHVVVARGLAADLTPAETGIAVVAVARTVPELVDRLADAAVDVVLLDLQLDDGSRPAVNVEVLRAAGAEVVLFSAYEEAQLVMEAVRAGAAGYVNKHREIADVAQAVREVAAGGEAVSPEMLRALASAVRERPQLSGQQESVLIRYTSTDAKLPTVARHLGMQPETLKTHLRRIKVKYAELGRPAHTRLDLYKRAVEDGYVPPAAG</sequence>
<dbReference type="InterPro" id="IPR051015">
    <property type="entry name" value="EvgA-like"/>
</dbReference>
<evidence type="ECO:0000256" key="1">
    <source>
        <dbReference type="ARBA" id="ARBA00023125"/>
    </source>
</evidence>
<dbReference type="InterPro" id="IPR011006">
    <property type="entry name" value="CheY-like_superfamily"/>
</dbReference>
<dbReference type="InterPro" id="IPR001789">
    <property type="entry name" value="Sig_transdc_resp-reg_receiver"/>
</dbReference>
<accession>A0ABU8DW33</accession>
<dbReference type="PANTHER" id="PTHR45566:SF2">
    <property type="entry name" value="NARL SUBFAMILY"/>
    <property type="match status" value="1"/>
</dbReference>
<evidence type="ECO:0000259" key="3">
    <source>
        <dbReference type="PROSITE" id="PS50110"/>
    </source>
</evidence>
<evidence type="ECO:0000313" key="4">
    <source>
        <dbReference type="EMBL" id="MEI4273029.1"/>
    </source>
</evidence>
<keyword evidence="1" id="KW-0238">DNA-binding</keyword>
<dbReference type="SMART" id="SM00448">
    <property type="entry name" value="REC"/>
    <property type="match status" value="1"/>
</dbReference>
<dbReference type="SUPFAM" id="SSF46894">
    <property type="entry name" value="C-terminal effector domain of the bipartite response regulators"/>
    <property type="match status" value="1"/>
</dbReference>
<comment type="caution">
    <text evidence="4">The sequence shown here is derived from an EMBL/GenBank/DDBJ whole genome shotgun (WGS) entry which is preliminary data.</text>
</comment>
<dbReference type="Pfam" id="PF00072">
    <property type="entry name" value="Response_reg"/>
    <property type="match status" value="1"/>
</dbReference>
<dbReference type="InterPro" id="IPR016032">
    <property type="entry name" value="Sig_transdc_resp-reg_C-effctor"/>
</dbReference>
<proteinExistence type="predicted"/>
<feature type="domain" description="Response regulatory" evidence="3">
    <location>
        <begin position="7"/>
        <end position="123"/>
    </location>
</feature>
<dbReference type="InterPro" id="IPR058245">
    <property type="entry name" value="NreC/VraR/RcsB-like_REC"/>
</dbReference>
<dbReference type="SUPFAM" id="SSF52172">
    <property type="entry name" value="CheY-like"/>
    <property type="match status" value="1"/>
</dbReference>
<evidence type="ECO:0000313" key="5">
    <source>
        <dbReference type="Proteomes" id="UP001361570"/>
    </source>
</evidence>
<name>A0ABU8DW33_9ACTN</name>
<organism evidence="4 5">
    <name type="scientific">Klenkia sesuvii</name>
    <dbReference type="NCBI Taxonomy" id="3103137"/>
    <lineage>
        <taxon>Bacteria</taxon>
        <taxon>Bacillati</taxon>
        <taxon>Actinomycetota</taxon>
        <taxon>Actinomycetes</taxon>
        <taxon>Geodermatophilales</taxon>
        <taxon>Geodermatophilaceae</taxon>
        <taxon>Klenkia</taxon>
    </lineage>
</organism>
<keyword evidence="5" id="KW-1185">Reference proteome</keyword>
<feature type="modified residue" description="4-aspartylphosphate" evidence="2">
    <location>
        <position position="59"/>
    </location>
</feature>
<dbReference type="PANTHER" id="PTHR45566">
    <property type="entry name" value="HTH-TYPE TRANSCRIPTIONAL REGULATOR YHJB-RELATED"/>
    <property type="match status" value="1"/>
</dbReference>
<dbReference type="Gene3D" id="3.40.50.2300">
    <property type="match status" value="1"/>
</dbReference>
<reference evidence="4 5" key="1">
    <citation type="submission" date="2024-03" db="EMBL/GenBank/DDBJ databases">
        <title>Draft genome sequence of Klenkia sp. LSe6-5.</title>
        <authorList>
            <person name="Duangmal K."/>
            <person name="Chantavorakit T."/>
        </authorList>
    </citation>
    <scope>NUCLEOTIDE SEQUENCE [LARGE SCALE GENOMIC DNA]</scope>
    <source>
        <strain evidence="4 5">LSe6-5</strain>
    </source>
</reference>
<protein>
    <submittedName>
        <fullName evidence="4">Response regulator</fullName>
    </submittedName>
</protein>
<dbReference type="RefSeq" id="WP_336405154.1">
    <property type="nucleotide sequence ID" value="NZ_JBAPLU010000016.1"/>
</dbReference>
<keyword evidence="2" id="KW-0597">Phosphoprotein</keyword>
<gene>
    <name evidence="4" type="ORF">TEK04_14975</name>
</gene>
<dbReference type="EMBL" id="JBAPLU010000016">
    <property type="protein sequence ID" value="MEI4273029.1"/>
    <property type="molecule type" value="Genomic_DNA"/>
</dbReference>
<dbReference type="CDD" id="cd17535">
    <property type="entry name" value="REC_NarL-like"/>
    <property type="match status" value="1"/>
</dbReference>